<organism evidence="1">
    <name type="scientific">Pseudomonas phage Lyrsu03</name>
    <dbReference type="NCBI Taxonomy" id="3138537"/>
    <lineage>
        <taxon>Viruses</taxon>
    </lineage>
</organism>
<name>A0AAU6VZV0_9VIRU</name>
<dbReference type="Pfam" id="PF23825">
    <property type="entry name" value="DUF7195"/>
    <property type="match status" value="1"/>
</dbReference>
<evidence type="ECO:0000313" key="1">
    <source>
        <dbReference type="EMBL" id="XAI69849.1"/>
    </source>
</evidence>
<dbReference type="EMBL" id="PP179314">
    <property type="protein sequence ID" value="XAI69849.1"/>
    <property type="molecule type" value="Genomic_DNA"/>
</dbReference>
<gene>
    <name evidence="1" type="ORF">Lyrsu03_00051</name>
</gene>
<protein>
    <submittedName>
        <fullName evidence="1">Uncharacterized protein</fullName>
    </submittedName>
</protein>
<dbReference type="InterPro" id="IPR055619">
    <property type="entry name" value="DUF7195"/>
</dbReference>
<sequence>MTDREDVLKVLRLPESEIVVTRKVPMTAQTCDELRAIREKREEDLLELTGELHSLPFPTLIAQLIREDFDRI</sequence>
<accession>A0AAU6VZV0</accession>
<proteinExistence type="predicted"/>
<reference evidence="1" key="1">
    <citation type="journal article" date="2024" name="J. Gen. Virol.">
        <title>Novel phages of Pseudomonas syringae unveil numerous potential auxiliary metabolic genes.</title>
        <authorList>
            <person name="Feltin C."/>
            <person name="Garneau J.R."/>
            <person name="Morris C.E."/>
            <person name="Berard A."/>
            <person name="Torres-Barcelo C."/>
        </authorList>
    </citation>
    <scope>NUCLEOTIDE SEQUENCE</scope>
</reference>